<feature type="compositionally biased region" description="Polar residues" evidence="1">
    <location>
        <begin position="43"/>
        <end position="58"/>
    </location>
</feature>
<accession>A0A4C1XF25</accession>
<dbReference type="AlphaFoldDB" id="A0A4C1XF25"/>
<reference evidence="2 3" key="1">
    <citation type="journal article" date="2019" name="Commun. Biol.">
        <title>The bagworm genome reveals a unique fibroin gene that provides high tensile strength.</title>
        <authorList>
            <person name="Kono N."/>
            <person name="Nakamura H."/>
            <person name="Ohtoshi R."/>
            <person name="Tomita M."/>
            <person name="Numata K."/>
            <person name="Arakawa K."/>
        </authorList>
    </citation>
    <scope>NUCLEOTIDE SEQUENCE [LARGE SCALE GENOMIC DNA]</scope>
</reference>
<evidence type="ECO:0000256" key="1">
    <source>
        <dbReference type="SAM" id="MobiDB-lite"/>
    </source>
</evidence>
<keyword evidence="3" id="KW-1185">Reference proteome</keyword>
<evidence type="ECO:0000313" key="3">
    <source>
        <dbReference type="Proteomes" id="UP000299102"/>
    </source>
</evidence>
<protein>
    <submittedName>
        <fullName evidence="2">Uncharacterized protein</fullName>
    </submittedName>
</protein>
<dbReference type="Proteomes" id="UP000299102">
    <property type="component" value="Unassembled WGS sequence"/>
</dbReference>
<name>A0A4C1XF25_EUMVA</name>
<gene>
    <name evidence="2" type="ORF">EVAR_51187_1</name>
</gene>
<proteinExistence type="predicted"/>
<feature type="compositionally biased region" description="Polar residues" evidence="1">
    <location>
        <begin position="67"/>
        <end position="76"/>
    </location>
</feature>
<feature type="region of interest" description="Disordered" evidence="1">
    <location>
        <begin position="42"/>
        <end position="95"/>
    </location>
</feature>
<dbReference type="EMBL" id="BGZK01000802">
    <property type="protein sequence ID" value="GBP61054.1"/>
    <property type="molecule type" value="Genomic_DNA"/>
</dbReference>
<organism evidence="2 3">
    <name type="scientific">Eumeta variegata</name>
    <name type="common">Bagworm moth</name>
    <name type="synonym">Eumeta japonica</name>
    <dbReference type="NCBI Taxonomy" id="151549"/>
    <lineage>
        <taxon>Eukaryota</taxon>
        <taxon>Metazoa</taxon>
        <taxon>Ecdysozoa</taxon>
        <taxon>Arthropoda</taxon>
        <taxon>Hexapoda</taxon>
        <taxon>Insecta</taxon>
        <taxon>Pterygota</taxon>
        <taxon>Neoptera</taxon>
        <taxon>Endopterygota</taxon>
        <taxon>Lepidoptera</taxon>
        <taxon>Glossata</taxon>
        <taxon>Ditrysia</taxon>
        <taxon>Tineoidea</taxon>
        <taxon>Psychidae</taxon>
        <taxon>Oiketicinae</taxon>
        <taxon>Eumeta</taxon>
    </lineage>
</organism>
<comment type="caution">
    <text evidence="2">The sequence shown here is derived from an EMBL/GenBank/DDBJ whole genome shotgun (WGS) entry which is preliminary data.</text>
</comment>
<evidence type="ECO:0000313" key="2">
    <source>
        <dbReference type="EMBL" id="GBP61054.1"/>
    </source>
</evidence>
<sequence length="95" mass="10860">MMHLPKGGNYVQRAILTPMTDKRQRMTEKKIWNHLDDARYFHTMQSQRPGNSTRQSAGSGERPAAMSTHTGQNDFSQVARLPRNGLWMRTDSGDN</sequence>